<dbReference type="InterPro" id="IPR001829">
    <property type="entry name" value="Pili_assmbl_chaperone_bac"/>
</dbReference>
<protein>
    <submittedName>
        <fullName evidence="10">Molecular chaperone</fullName>
    </submittedName>
</protein>
<dbReference type="InterPro" id="IPR018046">
    <property type="entry name" value="Pili_assmbl_chaperone_CS"/>
</dbReference>
<dbReference type="InterPro" id="IPR008962">
    <property type="entry name" value="PapD-like_sf"/>
</dbReference>
<comment type="subcellular location">
    <subcellularLocation>
        <location evidence="1 6">Periplasm</location>
    </subcellularLocation>
</comment>
<keyword evidence="4" id="KW-0574">Periplasm</keyword>
<evidence type="ECO:0000256" key="5">
    <source>
        <dbReference type="ARBA" id="ARBA00023186"/>
    </source>
</evidence>
<dbReference type="InterPro" id="IPR036316">
    <property type="entry name" value="Pili_assmbl_chap_C_dom_sf"/>
</dbReference>
<proteinExistence type="inferred from homology"/>
<evidence type="ECO:0000256" key="7">
    <source>
        <dbReference type="SAM" id="SignalP"/>
    </source>
</evidence>
<dbReference type="InterPro" id="IPR050643">
    <property type="entry name" value="Periplasmic_pilus_chap"/>
</dbReference>
<dbReference type="Pfam" id="PF00345">
    <property type="entry name" value="PapD_N"/>
    <property type="match status" value="1"/>
</dbReference>
<dbReference type="Pfam" id="PF02753">
    <property type="entry name" value="PapD_C"/>
    <property type="match status" value="1"/>
</dbReference>
<comment type="similarity">
    <text evidence="2 6">Belongs to the periplasmic pilus chaperone family.</text>
</comment>
<keyword evidence="3 7" id="KW-0732">Signal</keyword>
<dbReference type="InterPro" id="IPR016148">
    <property type="entry name" value="Pili_assmbl_chaperone_C"/>
</dbReference>
<feature type="signal peptide" evidence="7">
    <location>
        <begin position="1"/>
        <end position="23"/>
    </location>
</feature>
<dbReference type="PANTHER" id="PTHR30251">
    <property type="entry name" value="PILUS ASSEMBLY CHAPERONE"/>
    <property type="match status" value="1"/>
</dbReference>
<dbReference type="InterPro" id="IPR016147">
    <property type="entry name" value="Pili_assmbl_chaperone_N"/>
</dbReference>
<comment type="caution">
    <text evidence="10">The sequence shown here is derived from an EMBL/GenBank/DDBJ whole genome shotgun (WGS) entry which is preliminary data.</text>
</comment>
<name>A0ABX9TXK9_9GAMM</name>
<evidence type="ECO:0000256" key="2">
    <source>
        <dbReference type="ARBA" id="ARBA00007399"/>
    </source>
</evidence>
<feature type="domain" description="Pili assembly chaperone C-terminal" evidence="9">
    <location>
        <begin position="171"/>
        <end position="237"/>
    </location>
</feature>
<gene>
    <name evidence="10" type="ORF">D9K81_04560</name>
</gene>
<dbReference type="Proteomes" id="UP000280271">
    <property type="component" value="Unassembled WGS sequence"/>
</dbReference>
<sequence>MNKFIQFSMIFIPALCCAGISHAGLLASATRVIYQQNSNEKSLILANTNSYPVLTQIWVDDGHTGPEFQNSPFAVLPPVFKLSAKENKGIRIIYNGMTLPADRESLYWLNLYEIPAVKKDNPANEYLNLAMNTQMKIFYRPEGLKDYNVDELQQQVQQTLIHNEKALKLELKNPTPYYLNFTNLSISNDQAVSKIAHEEDNILAPFSTKAYTLQNLHYPESPTNILKYQLIDDSGNSHHYSTILK</sequence>
<feature type="domain" description="Pili assembly chaperone N-terminal" evidence="8">
    <location>
        <begin position="27"/>
        <end position="145"/>
    </location>
</feature>
<dbReference type="InterPro" id="IPR013783">
    <property type="entry name" value="Ig-like_fold"/>
</dbReference>
<organism evidence="10 11">
    <name type="scientific">Acinetobacter chengduensis</name>
    <dbReference type="NCBI Taxonomy" id="2420890"/>
    <lineage>
        <taxon>Bacteria</taxon>
        <taxon>Pseudomonadati</taxon>
        <taxon>Pseudomonadota</taxon>
        <taxon>Gammaproteobacteria</taxon>
        <taxon>Moraxellales</taxon>
        <taxon>Moraxellaceae</taxon>
        <taxon>Acinetobacter</taxon>
    </lineage>
</organism>
<dbReference type="SUPFAM" id="SSF49354">
    <property type="entry name" value="PapD-like"/>
    <property type="match status" value="1"/>
</dbReference>
<dbReference type="PANTHER" id="PTHR30251:SF7">
    <property type="entry name" value="FIMBRIAE CHAPARONE"/>
    <property type="match status" value="1"/>
</dbReference>
<reference evidence="10 11" key="1">
    <citation type="submission" date="2018-09" db="EMBL/GenBank/DDBJ databases">
        <title>The draft genome of Acinetobacter sp. strains.</title>
        <authorList>
            <person name="Qin J."/>
            <person name="Feng Y."/>
            <person name="Zong Z."/>
        </authorList>
    </citation>
    <scope>NUCLEOTIDE SEQUENCE [LARGE SCALE GENOMIC DNA]</scope>
    <source>
        <strain evidence="10 11">WCHAc060005</strain>
    </source>
</reference>
<evidence type="ECO:0000259" key="8">
    <source>
        <dbReference type="Pfam" id="PF00345"/>
    </source>
</evidence>
<evidence type="ECO:0000259" key="9">
    <source>
        <dbReference type="Pfam" id="PF02753"/>
    </source>
</evidence>
<dbReference type="RefSeq" id="WP_120373996.1">
    <property type="nucleotide sequence ID" value="NZ_RCHC01000004.1"/>
</dbReference>
<accession>A0ABX9TXK9</accession>
<dbReference type="PRINTS" id="PR00969">
    <property type="entry name" value="CHAPERONPILI"/>
</dbReference>
<dbReference type="EMBL" id="RCHC01000004">
    <property type="protein sequence ID" value="RLL23034.1"/>
    <property type="molecule type" value="Genomic_DNA"/>
</dbReference>
<dbReference type="Gene3D" id="2.60.40.10">
    <property type="entry name" value="Immunoglobulins"/>
    <property type="match status" value="2"/>
</dbReference>
<keyword evidence="11" id="KW-1185">Reference proteome</keyword>
<dbReference type="PROSITE" id="PS00635">
    <property type="entry name" value="PILI_CHAPERONE"/>
    <property type="match status" value="1"/>
</dbReference>
<evidence type="ECO:0000256" key="6">
    <source>
        <dbReference type="RuleBase" id="RU003918"/>
    </source>
</evidence>
<evidence type="ECO:0000256" key="3">
    <source>
        <dbReference type="ARBA" id="ARBA00022729"/>
    </source>
</evidence>
<keyword evidence="5 6" id="KW-0143">Chaperone</keyword>
<feature type="chain" id="PRO_5045699028" evidence="7">
    <location>
        <begin position="24"/>
        <end position="245"/>
    </location>
</feature>
<evidence type="ECO:0000256" key="4">
    <source>
        <dbReference type="ARBA" id="ARBA00022764"/>
    </source>
</evidence>
<evidence type="ECO:0000256" key="1">
    <source>
        <dbReference type="ARBA" id="ARBA00004418"/>
    </source>
</evidence>
<dbReference type="SUPFAM" id="SSF49584">
    <property type="entry name" value="Periplasmic chaperone C-domain"/>
    <property type="match status" value="1"/>
</dbReference>
<evidence type="ECO:0000313" key="10">
    <source>
        <dbReference type="EMBL" id="RLL23034.1"/>
    </source>
</evidence>
<evidence type="ECO:0000313" key="11">
    <source>
        <dbReference type="Proteomes" id="UP000280271"/>
    </source>
</evidence>